<dbReference type="Proteomes" id="UP000434276">
    <property type="component" value="Unassembled WGS sequence"/>
</dbReference>
<dbReference type="AlphaFoldDB" id="A0A5S9XEK8"/>
<gene>
    <name evidence="3" type="ORF">C24_LOCUS13450</name>
</gene>
<dbReference type="ExpressionAtlas" id="A0A5S9XEK8">
    <property type="expression patterns" value="baseline and differential"/>
</dbReference>
<dbReference type="GO" id="GO:0003723">
    <property type="term" value="F:RNA binding"/>
    <property type="evidence" value="ECO:0007669"/>
    <property type="project" value="InterPro"/>
</dbReference>
<organism evidence="3 4">
    <name type="scientific">Arabidopsis thaliana</name>
    <name type="common">Mouse-ear cress</name>
    <dbReference type="NCBI Taxonomy" id="3702"/>
    <lineage>
        <taxon>Eukaryota</taxon>
        <taxon>Viridiplantae</taxon>
        <taxon>Streptophyta</taxon>
        <taxon>Embryophyta</taxon>
        <taxon>Tracheophyta</taxon>
        <taxon>Spermatophyta</taxon>
        <taxon>Magnoliopsida</taxon>
        <taxon>eudicotyledons</taxon>
        <taxon>Gunneridae</taxon>
        <taxon>Pentapetalae</taxon>
        <taxon>rosids</taxon>
        <taxon>malvids</taxon>
        <taxon>Brassicales</taxon>
        <taxon>Brassicaceae</taxon>
        <taxon>Camelineae</taxon>
        <taxon>Arabidopsis</taxon>
    </lineage>
</organism>
<evidence type="ECO:0000259" key="2">
    <source>
        <dbReference type="PROSITE" id="PS51499"/>
    </source>
</evidence>
<dbReference type="Pfam" id="PF05634">
    <property type="entry name" value="APO_RNA-bind"/>
    <property type="match status" value="2"/>
</dbReference>
<feature type="domain" description="APO" evidence="2">
    <location>
        <begin position="312"/>
        <end position="397"/>
    </location>
</feature>
<sequence>MGFRFTASPQRVHHLVERILFVAVARKTHAFNFSPRNAIECLGKLGNESQLILLTSLCCFYDHEFESAGFCVSLLKLHIRLISAMSNWRHKLWRKLSSFQRASYSTTSSRNNKLKLDDLRKLRPMILKRIENRAKDYPVKEIVPVAEEILIARKNLISNIAALLKVFPVLTCKFCSEVFVGKEGHLIETCRSYIRRGNNRLHEWVPGSINDILVPVESYHLHNISQGVIRHQERFDYDRVPAILELCCQAGAIHPEEILQYSEIHDNPQISEEDIRSLPAGDLKYVGANALMAWEKVRAGVKKLLLVYPSKVCKRCKEVHVGPSGHKARLCGVFKYESWRGTHYWEKAGVNDLVPEKMVWHRRPQDPVVLVDEGRSYYGHAPAIVSLCSHTGAIVPLKYACKMKPQGLSFSFTNPVPNLET</sequence>
<feature type="domain" description="APO" evidence="2">
    <location>
        <begin position="171"/>
        <end position="256"/>
    </location>
</feature>
<name>A0A5S9XEK8_ARATH</name>
<dbReference type="OrthoDB" id="1898723at2759"/>
<dbReference type="InterPro" id="IPR023342">
    <property type="entry name" value="APO_dom"/>
</dbReference>
<evidence type="ECO:0000313" key="4">
    <source>
        <dbReference type="Proteomes" id="UP000434276"/>
    </source>
</evidence>
<accession>A0A5S9XEK8</accession>
<comment type="similarity">
    <text evidence="1">Belongs to the APO family.</text>
</comment>
<evidence type="ECO:0000256" key="1">
    <source>
        <dbReference type="PROSITE-ProRule" id="PRU00832"/>
    </source>
</evidence>
<dbReference type="EMBL" id="CACSHJ010000089">
    <property type="protein sequence ID" value="CAA0383235.1"/>
    <property type="molecule type" value="Genomic_DNA"/>
</dbReference>
<reference evidence="3 4" key="1">
    <citation type="submission" date="2019-12" db="EMBL/GenBank/DDBJ databases">
        <authorList>
            <person name="Jiao W.-B."/>
            <person name="Schneeberger K."/>
        </authorList>
    </citation>
    <scope>NUCLEOTIDE SEQUENCE [LARGE SCALE GENOMIC DNA]</scope>
    <source>
        <strain evidence="4">cv. C24</strain>
    </source>
</reference>
<evidence type="ECO:0000313" key="3">
    <source>
        <dbReference type="EMBL" id="CAA0383235.1"/>
    </source>
</evidence>
<proteinExistence type="inferred from homology"/>
<protein>
    <recommendedName>
        <fullName evidence="2">APO domain-containing protein</fullName>
    </recommendedName>
</protein>
<dbReference type="PROSITE" id="PS51499">
    <property type="entry name" value="APO"/>
    <property type="match status" value="2"/>
</dbReference>